<dbReference type="Proteomes" id="UP000283087">
    <property type="component" value="Unassembled WGS sequence"/>
</dbReference>
<evidence type="ECO:0000313" key="2">
    <source>
        <dbReference type="Proteomes" id="UP000283087"/>
    </source>
</evidence>
<dbReference type="SUPFAM" id="SSF101744">
    <property type="entry name" value="Rof/RNase P subunit-like"/>
    <property type="match status" value="1"/>
</dbReference>
<dbReference type="Pfam" id="PF07073">
    <property type="entry name" value="ROF"/>
    <property type="match status" value="1"/>
</dbReference>
<organism evidence="1 2">
    <name type="scientific">Amphritea opalescens</name>
    <dbReference type="NCBI Taxonomy" id="2490544"/>
    <lineage>
        <taxon>Bacteria</taxon>
        <taxon>Pseudomonadati</taxon>
        <taxon>Pseudomonadota</taxon>
        <taxon>Gammaproteobacteria</taxon>
        <taxon>Oceanospirillales</taxon>
        <taxon>Oceanospirillaceae</taxon>
        <taxon>Amphritea</taxon>
    </lineage>
</organism>
<dbReference type="AlphaFoldDB" id="A0A430KUS4"/>
<protein>
    <submittedName>
        <fullName evidence="1">Transcriptional antiterminator, Rof</fullName>
    </submittedName>
</protein>
<reference evidence="1 2" key="1">
    <citation type="submission" date="2018-11" db="EMBL/GenBank/DDBJ databases">
        <title>The draft genome sequence of Amphritea opalescens ANRC-JH13T.</title>
        <authorList>
            <person name="Fang Z."/>
            <person name="Zhang Y."/>
            <person name="Han X."/>
        </authorList>
    </citation>
    <scope>NUCLEOTIDE SEQUENCE [LARGE SCALE GENOMIC DNA]</scope>
    <source>
        <strain evidence="1 2">ANRC-JH13</strain>
    </source>
</reference>
<accession>A0A430KUS4</accession>
<keyword evidence="2" id="KW-1185">Reference proteome</keyword>
<proteinExistence type="predicted"/>
<name>A0A430KUS4_9GAMM</name>
<dbReference type="InterPro" id="IPR023534">
    <property type="entry name" value="Rof/RNase_P-like"/>
</dbReference>
<gene>
    <name evidence="1" type="ORF">EH243_03110</name>
</gene>
<sequence length="79" mass="9281">MTDYKPIQCELHDGFELACMRRLVDQVIWQDENGQLQRDKLRFINIDIRDGEECLIAADHNGKQLRIRLDRIQSKPPGC</sequence>
<dbReference type="InterPro" id="IPR009778">
    <property type="entry name" value="ROF"/>
</dbReference>
<dbReference type="OrthoDB" id="5786494at2"/>
<dbReference type="RefSeq" id="WP_126157176.1">
    <property type="nucleotide sequence ID" value="NZ_RQXW01000002.1"/>
</dbReference>
<dbReference type="InterPro" id="IPR038626">
    <property type="entry name" value="Rof-like_sf"/>
</dbReference>
<dbReference type="Gene3D" id="2.30.30.400">
    <property type="entry name" value="Rof-like"/>
    <property type="match status" value="1"/>
</dbReference>
<dbReference type="EMBL" id="RQXW01000002">
    <property type="protein sequence ID" value="RTE67208.1"/>
    <property type="molecule type" value="Genomic_DNA"/>
</dbReference>
<comment type="caution">
    <text evidence="1">The sequence shown here is derived from an EMBL/GenBank/DDBJ whole genome shotgun (WGS) entry which is preliminary data.</text>
</comment>
<evidence type="ECO:0000313" key="1">
    <source>
        <dbReference type="EMBL" id="RTE67208.1"/>
    </source>
</evidence>